<evidence type="ECO:0000313" key="8">
    <source>
        <dbReference type="Proteomes" id="UP000188184"/>
    </source>
</evidence>
<protein>
    <recommendedName>
        <fullName evidence="6">NlpC/P60 domain-containing protein</fullName>
    </recommendedName>
</protein>
<dbReference type="Gene3D" id="3.90.1720.10">
    <property type="entry name" value="endopeptidase domain like (from Nostoc punctiforme)"/>
    <property type="match status" value="1"/>
</dbReference>
<dbReference type="KEGG" id="pmar:B0X71_18195"/>
<feature type="chain" id="PRO_5013111817" description="NlpC/P60 domain-containing protein" evidence="5">
    <location>
        <begin position="28"/>
        <end position="163"/>
    </location>
</feature>
<evidence type="ECO:0000313" key="7">
    <source>
        <dbReference type="EMBL" id="AQQ54841.1"/>
    </source>
</evidence>
<evidence type="ECO:0000256" key="2">
    <source>
        <dbReference type="ARBA" id="ARBA00022670"/>
    </source>
</evidence>
<reference evidence="7 8" key="1">
    <citation type="submission" date="2017-02" db="EMBL/GenBank/DDBJ databases">
        <title>The complete genomic sequence of a novel cold adapted crude oil-degrading bacterium Planococcus qaidamina Y42.</title>
        <authorList>
            <person name="Yang R."/>
        </authorList>
    </citation>
    <scope>NUCLEOTIDE SEQUENCE [LARGE SCALE GENOMIC DNA]</scope>
    <source>
        <strain evidence="7 8">Y42</strain>
    </source>
</reference>
<comment type="similarity">
    <text evidence="1">Belongs to the peptidase C40 family.</text>
</comment>
<dbReference type="InterPro" id="IPR051202">
    <property type="entry name" value="Peptidase_C40"/>
</dbReference>
<evidence type="ECO:0000256" key="3">
    <source>
        <dbReference type="ARBA" id="ARBA00022801"/>
    </source>
</evidence>
<dbReference type="Proteomes" id="UP000188184">
    <property type="component" value="Chromosome"/>
</dbReference>
<name>A0A1Q2L334_9BACL</name>
<gene>
    <name evidence="7" type="ORF">B0X71_18195</name>
</gene>
<evidence type="ECO:0000256" key="4">
    <source>
        <dbReference type="ARBA" id="ARBA00022807"/>
    </source>
</evidence>
<dbReference type="PROSITE" id="PS51257">
    <property type="entry name" value="PROKAR_LIPOPROTEIN"/>
    <property type="match status" value="1"/>
</dbReference>
<feature type="domain" description="NlpC/P60" evidence="6">
    <location>
        <begin position="38"/>
        <end position="160"/>
    </location>
</feature>
<keyword evidence="3" id="KW-0378">Hydrolase</keyword>
<keyword evidence="4" id="KW-0788">Thiol protease</keyword>
<dbReference type="GO" id="GO:0008234">
    <property type="term" value="F:cysteine-type peptidase activity"/>
    <property type="evidence" value="ECO:0007669"/>
    <property type="project" value="UniProtKB-KW"/>
</dbReference>
<organism evidence="7 8">
    <name type="scientific">Planococcus lenghuensis</name>
    <dbReference type="NCBI Taxonomy" id="2213202"/>
    <lineage>
        <taxon>Bacteria</taxon>
        <taxon>Bacillati</taxon>
        <taxon>Bacillota</taxon>
        <taxon>Bacilli</taxon>
        <taxon>Bacillales</taxon>
        <taxon>Caryophanaceae</taxon>
        <taxon>Planococcus</taxon>
    </lineage>
</organism>
<dbReference type="Pfam" id="PF00877">
    <property type="entry name" value="NLPC_P60"/>
    <property type="match status" value="1"/>
</dbReference>
<dbReference type="AlphaFoldDB" id="A0A1Q2L334"/>
<dbReference type="PANTHER" id="PTHR47053:SF1">
    <property type="entry name" value="MUREIN DD-ENDOPEPTIDASE MEPH-RELATED"/>
    <property type="match status" value="1"/>
</dbReference>
<dbReference type="InterPro" id="IPR000064">
    <property type="entry name" value="NLP_P60_dom"/>
</dbReference>
<proteinExistence type="inferred from homology"/>
<sequence>MVNKTSKAFFTAVIAASVACGSIPVSAAAGSQAAAVTQQQESKVITYAKSLMGTPYKAGGTTVKGFDASGFVQHVYGKYGYKLPRTSKDMYRTGIKTTKPVPGDLVFFDTKNDGKKAVTFVGIYLGNSKFIAVTLSKGVSIQKTTDAYWKSKYMGARKAPVKK</sequence>
<keyword evidence="8" id="KW-1185">Reference proteome</keyword>
<dbReference type="PANTHER" id="PTHR47053">
    <property type="entry name" value="MUREIN DD-ENDOPEPTIDASE MEPH-RELATED"/>
    <property type="match status" value="1"/>
</dbReference>
<keyword evidence="2" id="KW-0645">Protease</keyword>
<dbReference type="SUPFAM" id="SSF54001">
    <property type="entry name" value="Cysteine proteinases"/>
    <property type="match status" value="1"/>
</dbReference>
<dbReference type="PROSITE" id="PS51935">
    <property type="entry name" value="NLPC_P60"/>
    <property type="match status" value="1"/>
</dbReference>
<dbReference type="InterPro" id="IPR038765">
    <property type="entry name" value="Papain-like_cys_pep_sf"/>
</dbReference>
<evidence type="ECO:0000256" key="5">
    <source>
        <dbReference type="SAM" id="SignalP"/>
    </source>
</evidence>
<feature type="signal peptide" evidence="5">
    <location>
        <begin position="1"/>
        <end position="27"/>
    </location>
</feature>
<keyword evidence="5" id="KW-0732">Signal</keyword>
<evidence type="ECO:0000256" key="1">
    <source>
        <dbReference type="ARBA" id="ARBA00007074"/>
    </source>
</evidence>
<dbReference type="EMBL" id="CP019640">
    <property type="protein sequence ID" value="AQQ54841.1"/>
    <property type="molecule type" value="Genomic_DNA"/>
</dbReference>
<evidence type="ECO:0000259" key="6">
    <source>
        <dbReference type="PROSITE" id="PS51935"/>
    </source>
</evidence>
<accession>A0A1Q2L334</accession>
<dbReference type="GO" id="GO:0006508">
    <property type="term" value="P:proteolysis"/>
    <property type="evidence" value="ECO:0007669"/>
    <property type="project" value="UniProtKB-KW"/>
</dbReference>